<dbReference type="InterPro" id="IPR002933">
    <property type="entry name" value="Peptidase_M20"/>
</dbReference>
<dbReference type="GO" id="GO:0005737">
    <property type="term" value="C:cytoplasm"/>
    <property type="evidence" value="ECO:0007669"/>
    <property type="project" value="TreeGrafter"/>
</dbReference>
<dbReference type="Gene3D" id="3.30.70.360">
    <property type="match status" value="1"/>
</dbReference>
<dbReference type="SUPFAM" id="SSF55031">
    <property type="entry name" value="Bacterial exopeptidase dimerisation domain"/>
    <property type="match status" value="1"/>
</dbReference>
<comment type="similarity">
    <text evidence="1">Belongs to the peptidase M20A family.</text>
</comment>
<dbReference type="GO" id="GO:0046657">
    <property type="term" value="P:folic acid catabolic process"/>
    <property type="evidence" value="ECO:0007669"/>
    <property type="project" value="TreeGrafter"/>
</dbReference>
<dbReference type="InterPro" id="IPR017439">
    <property type="entry name" value="Amidohydrolase"/>
</dbReference>
<feature type="domain" description="Peptidase M20 dimerisation" evidence="2">
    <location>
        <begin position="173"/>
        <end position="262"/>
    </location>
</feature>
<evidence type="ECO:0000256" key="1">
    <source>
        <dbReference type="PIRNR" id="PIRNR037226"/>
    </source>
</evidence>
<dbReference type="GO" id="GO:0071713">
    <property type="term" value="F:para-aminobenzoyl-glutamate hydrolase activity"/>
    <property type="evidence" value="ECO:0007669"/>
    <property type="project" value="TreeGrafter"/>
</dbReference>
<dbReference type="GO" id="GO:0016805">
    <property type="term" value="F:dipeptidase activity"/>
    <property type="evidence" value="ECO:0007669"/>
    <property type="project" value="InterPro"/>
</dbReference>
<sequence length="396" mass="42801">MLTYEEGIARIDRFLAAHLNGAAELADRIHAHPELGEQEFETSRLLAERLREGGFQVEAPTCGLPTAFQGVARHGSGPVVALLTEMDALPEIGHACGHNLHGVMSVLAGLALKECLPDLEGQIRVVGTPAEETNGAKVSMAAAGIFDDCDLALMIHCNAGESFVDYRSLAMDSVEFTFTGKPAHAAGSPWEGLNALNGVQLLFHGVDMLRQHVRPEARMHGIISAGGVAPNIVPETAQARFYFRAPWRPYLNQLMEKVYDCARGAALATGTQVTWRNNEASFDDMLPNPTAENLIGSILVDLGVSLVPGPGPMGSTDVGNVSYRCPALQPELAITPERMSLHTREFEAALLLPEAHRMLGVGAQALARTCLKVFLDPELRASLRRDFEAQKNKMPR</sequence>
<dbReference type="OrthoDB" id="9781032at2"/>
<dbReference type="CDD" id="cd05672">
    <property type="entry name" value="M20_ACY1L2-like"/>
    <property type="match status" value="1"/>
</dbReference>
<evidence type="ECO:0000259" key="2">
    <source>
        <dbReference type="Pfam" id="PF07687"/>
    </source>
</evidence>
<dbReference type="AlphaFoldDB" id="E3CYJ2"/>
<proteinExistence type="inferred from homology"/>
<name>E3CYJ2_9BACT</name>
<dbReference type="InterPro" id="IPR052030">
    <property type="entry name" value="Peptidase_M20/M20A_hydrolases"/>
</dbReference>
<dbReference type="PANTHER" id="PTHR30575">
    <property type="entry name" value="PEPTIDASE M20"/>
    <property type="match status" value="1"/>
</dbReference>
<organism evidence="3 4">
    <name type="scientific">Aminomonas paucivorans DSM 12260</name>
    <dbReference type="NCBI Taxonomy" id="584708"/>
    <lineage>
        <taxon>Bacteria</taxon>
        <taxon>Thermotogati</taxon>
        <taxon>Synergistota</taxon>
        <taxon>Synergistia</taxon>
        <taxon>Synergistales</taxon>
        <taxon>Synergistaceae</taxon>
        <taxon>Aminomonas</taxon>
    </lineage>
</organism>
<evidence type="ECO:0000313" key="3">
    <source>
        <dbReference type="EMBL" id="EFQ22723.1"/>
    </source>
</evidence>
<dbReference type="EMBL" id="CM001022">
    <property type="protein sequence ID" value="EFQ22723.1"/>
    <property type="molecule type" value="Genomic_DNA"/>
</dbReference>
<dbReference type="PIRSF" id="PIRSF037226">
    <property type="entry name" value="Amidohydrolase_ACY1L2_prd"/>
    <property type="match status" value="1"/>
</dbReference>
<evidence type="ECO:0000313" key="4">
    <source>
        <dbReference type="Proteomes" id="UP000005096"/>
    </source>
</evidence>
<accession>E3CYJ2</accession>
<dbReference type="PANTHER" id="PTHR30575:SF0">
    <property type="entry name" value="XAA-ARG DIPEPTIDASE"/>
    <property type="match status" value="1"/>
</dbReference>
<protein>
    <recommendedName>
        <fullName evidence="1">Peptidase M20 domain-containing protein 2</fullName>
    </recommendedName>
</protein>
<dbReference type="Pfam" id="PF01546">
    <property type="entry name" value="Peptidase_M20"/>
    <property type="match status" value="1"/>
</dbReference>
<dbReference type="Proteomes" id="UP000005096">
    <property type="component" value="Chromosome"/>
</dbReference>
<dbReference type="SUPFAM" id="SSF53187">
    <property type="entry name" value="Zn-dependent exopeptidases"/>
    <property type="match status" value="1"/>
</dbReference>
<gene>
    <name evidence="3" type="ORF">Apau_0288</name>
</gene>
<dbReference type="eggNOG" id="COG1473">
    <property type="taxonomic scope" value="Bacteria"/>
</dbReference>
<dbReference type="Gene3D" id="3.40.630.10">
    <property type="entry name" value="Zn peptidases"/>
    <property type="match status" value="1"/>
</dbReference>
<dbReference type="NCBIfam" id="TIGR01891">
    <property type="entry name" value="amidohydrolases"/>
    <property type="match status" value="1"/>
</dbReference>
<dbReference type="PaxDb" id="584708-Apau_0288"/>
<keyword evidence="3" id="KW-0378">Hydrolase</keyword>
<reference evidence="3 4" key="1">
    <citation type="journal article" date="2010" name="Stand. Genomic Sci.">
        <title>Non-contiguous finished genome sequence of Aminomonas paucivorans type strain (GLU-3).</title>
        <authorList>
            <person name="Pitluck S."/>
            <person name="Yasawong M."/>
            <person name="Held B."/>
            <person name="Lapidus A."/>
            <person name="Nolan M."/>
            <person name="Copeland A."/>
            <person name="Lucas S."/>
            <person name="Del Rio T.G."/>
            <person name="Tice H."/>
            <person name="Cheng J.F."/>
            <person name="Chertkov O."/>
            <person name="Goodwin L."/>
            <person name="Tapia R."/>
            <person name="Han C."/>
            <person name="Liolios K."/>
            <person name="Ivanova N."/>
            <person name="Mavromatis K."/>
            <person name="Ovchinnikova G."/>
            <person name="Pati A."/>
            <person name="Chen A."/>
            <person name="Palaniappan K."/>
            <person name="Land M."/>
            <person name="Hauser L."/>
            <person name="Chang Y.J."/>
            <person name="Jeffries C.D."/>
            <person name="Pukall R."/>
            <person name="Spring S."/>
            <person name="Rohde M."/>
            <person name="Sikorski J."/>
            <person name="Goker M."/>
            <person name="Woyke T."/>
            <person name="Bristow J."/>
            <person name="Eisen J.A."/>
            <person name="Markowitz V."/>
            <person name="Hugenholtz P."/>
            <person name="Kyrpides N.C."/>
            <person name="Klenk H.P."/>
        </authorList>
    </citation>
    <scope>NUCLEOTIDE SEQUENCE [LARGE SCALE GENOMIC DNA]</scope>
    <source>
        <strain evidence="3 4">DSM 12260</strain>
    </source>
</reference>
<dbReference type="FunFam" id="3.30.70.360:FF:000004">
    <property type="entry name" value="Peptidase M20 domain-containing protein 2"/>
    <property type="match status" value="1"/>
</dbReference>
<dbReference type="HOGENOM" id="CLU_031812_1_0_0"/>
<dbReference type="STRING" id="584708.Apau_0288"/>
<dbReference type="Pfam" id="PF07687">
    <property type="entry name" value="M20_dimer"/>
    <property type="match status" value="1"/>
</dbReference>
<keyword evidence="4" id="KW-1185">Reference proteome</keyword>
<dbReference type="RefSeq" id="WP_006299869.1">
    <property type="nucleotide sequence ID" value="NZ_CM001022.1"/>
</dbReference>
<dbReference type="InterPro" id="IPR017144">
    <property type="entry name" value="Xaa-Arg_dipeptidase"/>
</dbReference>
<dbReference type="InterPro" id="IPR011650">
    <property type="entry name" value="Peptidase_M20_dimer"/>
</dbReference>
<dbReference type="InterPro" id="IPR036264">
    <property type="entry name" value="Bact_exopeptidase_dim_dom"/>
</dbReference>